<comment type="caution">
    <text evidence="2">The sequence shown here is derived from an EMBL/GenBank/DDBJ whole genome shotgun (WGS) entry which is preliminary data.</text>
</comment>
<keyword evidence="3" id="KW-1185">Reference proteome</keyword>
<dbReference type="AlphaFoldDB" id="A0A919W1K6"/>
<feature type="domain" description="SnoaL-like" evidence="1">
    <location>
        <begin position="8"/>
        <end position="109"/>
    </location>
</feature>
<gene>
    <name evidence="2" type="ORF">Aau02nite_71670</name>
</gene>
<dbReference type="SUPFAM" id="SSF54427">
    <property type="entry name" value="NTF2-like"/>
    <property type="match status" value="1"/>
</dbReference>
<evidence type="ECO:0000259" key="1">
    <source>
        <dbReference type="Pfam" id="PF12680"/>
    </source>
</evidence>
<proteinExistence type="predicted"/>
<protein>
    <submittedName>
        <fullName evidence="2">Isomerase</fullName>
    </submittedName>
</protein>
<name>A0A919W1K6_9ACTN</name>
<dbReference type="Pfam" id="PF12680">
    <property type="entry name" value="SnoaL_2"/>
    <property type="match status" value="1"/>
</dbReference>
<dbReference type="InterPro" id="IPR032710">
    <property type="entry name" value="NTF2-like_dom_sf"/>
</dbReference>
<dbReference type="EMBL" id="BOQL01000063">
    <property type="protein sequence ID" value="GIM76588.1"/>
    <property type="molecule type" value="Genomic_DNA"/>
</dbReference>
<reference evidence="2" key="1">
    <citation type="submission" date="2021-03" db="EMBL/GenBank/DDBJ databases">
        <title>Whole genome shotgun sequence of Actinoplanes auranticolor NBRC 12245.</title>
        <authorList>
            <person name="Komaki H."/>
            <person name="Tamura T."/>
        </authorList>
    </citation>
    <scope>NUCLEOTIDE SEQUENCE</scope>
    <source>
        <strain evidence="2">NBRC 12245</strain>
    </source>
</reference>
<accession>A0A919W1K6</accession>
<evidence type="ECO:0000313" key="3">
    <source>
        <dbReference type="Proteomes" id="UP000681340"/>
    </source>
</evidence>
<dbReference type="Proteomes" id="UP000681340">
    <property type="component" value="Unassembled WGS sequence"/>
</dbReference>
<dbReference type="InterPro" id="IPR037401">
    <property type="entry name" value="SnoaL-like"/>
</dbReference>
<organism evidence="2 3">
    <name type="scientific">Actinoplanes auranticolor</name>
    <dbReference type="NCBI Taxonomy" id="47988"/>
    <lineage>
        <taxon>Bacteria</taxon>
        <taxon>Bacillati</taxon>
        <taxon>Actinomycetota</taxon>
        <taxon>Actinomycetes</taxon>
        <taxon>Micromonosporales</taxon>
        <taxon>Micromonosporaceae</taxon>
        <taxon>Actinoplanes</taxon>
    </lineage>
</organism>
<dbReference type="GO" id="GO:0016853">
    <property type="term" value="F:isomerase activity"/>
    <property type="evidence" value="ECO:0007669"/>
    <property type="project" value="UniProtKB-KW"/>
</dbReference>
<evidence type="ECO:0000313" key="2">
    <source>
        <dbReference type="EMBL" id="GIM76588.1"/>
    </source>
</evidence>
<dbReference type="RefSeq" id="WP_212993020.1">
    <property type="nucleotide sequence ID" value="NZ_BAABEA010000034.1"/>
</dbReference>
<dbReference type="Gene3D" id="3.10.450.50">
    <property type="match status" value="1"/>
</dbReference>
<sequence length="123" mass="13149">MSDFDTVVQRYLAAWNETDPQRRRAAIEEVCAADVRYVDPLAAVEGRAGLDGLIAAVQGQFPGLVFTPGGPVDAHHEQARFTWHLGPAGQEPVVIGFDVAELGPDGRIRTVLGFIDRAPAGLG</sequence>
<keyword evidence="2" id="KW-0413">Isomerase</keyword>